<dbReference type="Proteomes" id="UP000736787">
    <property type="component" value="Unassembled WGS sequence"/>
</dbReference>
<reference evidence="2" key="2">
    <citation type="submission" date="2018-10" db="EMBL/GenBank/DDBJ databases">
        <title>Effector identification in a new, highly contiguous assembly of the strawberry crown rot pathogen Phytophthora cactorum.</title>
        <authorList>
            <person name="Armitage A.D."/>
            <person name="Nellist C.F."/>
            <person name="Bates H."/>
            <person name="Vickerstaff R.J."/>
            <person name="Harrison R.J."/>
        </authorList>
    </citation>
    <scope>NUCLEOTIDE SEQUENCE</scope>
    <source>
        <strain evidence="2">15-7</strain>
        <strain evidence="3">4032</strain>
        <strain evidence="4">4040</strain>
        <strain evidence="5">P415</strain>
        <strain evidence="6">P421</strain>
    </source>
</reference>
<protein>
    <submittedName>
        <fullName evidence="7">Uncharacterized protein</fullName>
    </submittedName>
</protein>
<evidence type="ECO:0000313" key="7">
    <source>
        <dbReference type="EMBL" id="RAW41255.1"/>
    </source>
</evidence>
<evidence type="ECO:0000313" key="5">
    <source>
        <dbReference type="EMBL" id="KAG2974551.1"/>
    </source>
</evidence>
<evidence type="ECO:0000313" key="2">
    <source>
        <dbReference type="EMBL" id="KAG2855458.1"/>
    </source>
</evidence>
<feature type="compositionally biased region" description="Gly residues" evidence="1">
    <location>
        <begin position="22"/>
        <end position="33"/>
    </location>
</feature>
<dbReference type="EMBL" id="RCML01000526">
    <property type="protein sequence ID" value="KAG2974551.1"/>
    <property type="molecule type" value="Genomic_DNA"/>
</dbReference>
<comment type="caution">
    <text evidence="7">The sequence shown here is derived from an EMBL/GenBank/DDBJ whole genome shotgun (WGS) entry which is preliminary data.</text>
</comment>
<feature type="region of interest" description="Disordered" evidence="1">
    <location>
        <begin position="22"/>
        <end position="104"/>
    </location>
</feature>
<evidence type="ECO:0000313" key="3">
    <source>
        <dbReference type="EMBL" id="KAG2906990.1"/>
    </source>
</evidence>
<evidence type="ECO:0000313" key="8">
    <source>
        <dbReference type="Proteomes" id="UP000251314"/>
    </source>
</evidence>
<gene>
    <name evidence="7" type="ORF">PC110_g2504</name>
    <name evidence="2" type="ORF">PC113_g12433</name>
    <name evidence="3" type="ORF">PC115_g14073</name>
    <name evidence="4" type="ORF">PC117_g16173</name>
    <name evidence="5" type="ORF">PC118_g14448</name>
    <name evidence="6" type="ORF">PC129_g12643</name>
</gene>
<dbReference type="EMBL" id="RCMV01000480">
    <property type="protein sequence ID" value="KAG3216503.1"/>
    <property type="molecule type" value="Genomic_DNA"/>
</dbReference>
<feature type="compositionally biased region" description="Acidic residues" evidence="1">
    <location>
        <begin position="34"/>
        <end position="47"/>
    </location>
</feature>
<dbReference type="Proteomes" id="UP000697107">
    <property type="component" value="Unassembled WGS sequence"/>
</dbReference>
<evidence type="ECO:0000313" key="6">
    <source>
        <dbReference type="EMBL" id="KAG3216503.1"/>
    </source>
</evidence>
<dbReference type="EMBL" id="MJFZ01000033">
    <property type="protein sequence ID" value="RAW41255.1"/>
    <property type="molecule type" value="Genomic_DNA"/>
</dbReference>
<dbReference type="Proteomes" id="UP000774804">
    <property type="component" value="Unassembled WGS sequence"/>
</dbReference>
<dbReference type="AlphaFoldDB" id="A0A329SXE0"/>
<dbReference type="Proteomes" id="UP000735874">
    <property type="component" value="Unassembled WGS sequence"/>
</dbReference>
<accession>A0A329SXE0</accession>
<dbReference type="EMBL" id="RCMK01000564">
    <property type="protein sequence ID" value="KAG2921573.1"/>
    <property type="molecule type" value="Genomic_DNA"/>
</dbReference>
<evidence type="ECO:0000313" key="4">
    <source>
        <dbReference type="EMBL" id="KAG2921573.1"/>
    </source>
</evidence>
<proteinExistence type="predicted"/>
<dbReference type="Proteomes" id="UP000760860">
    <property type="component" value="Unassembled WGS sequence"/>
</dbReference>
<dbReference type="EMBL" id="RCMI01000523">
    <property type="protein sequence ID" value="KAG2906990.1"/>
    <property type="molecule type" value="Genomic_DNA"/>
</dbReference>
<dbReference type="Proteomes" id="UP000251314">
    <property type="component" value="Unassembled WGS sequence"/>
</dbReference>
<dbReference type="EMBL" id="RCMG01000376">
    <property type="protein sequence ID" value="KAG2855458.1"/>
    <property type="molecule type" value="Genomic_DNA"/>
</dbReference>
<keyword evidence="8" id="KW-1185">Reference proteome</keyword>
<reference evidence="7 8" key="1">
    <citation type="submission" date="2018-01" db="EMBL/GenBank/DDBJ databases">
        <title>Draft genome of the strawberry crown rot pathogen Phytophthora cactorum.</title>
        <authorList>
            <person name="Armitage A.D."/>
            <person name="Lysoe E."/>
            <person name="Nellist C.F."/>
            <person name="Harrison R.J."/>
            <person name="Brurberg M.B."/>
        </authorList>
    </citation>
    <scope>NUCLEOTIDE SEQUENCE [LARGE SCALE GENOMIC DNA]</scope>
    <source>
        <strain evidence="7 8">10300</strain>
    </source>
</reference>
<sequence>MAGRDDEKARRLGEVRETVEGGIAGVLGGGQGTEEGDTPAVADDDVEGVSNKSATEESAVVVTEGRETTRVCGTAAMASGHDEDLGDEGPTVTPIGYVEPRHGA</sequence>
<organism evidence="7 8">
    <name type="scientific">Phytophthora cactorum</name>
    <dbReference type="NCBI Taxonomy" id="29920"/>
    <lineage>
        <taxon>Eukaryota</taxon>
        <taxon>Sar</taxon>
        <taxon>Stramenopiles</taxon>
        <taxon>Oomycota</taxon>
        <taxon>Peronosporomycetes</taxon>
        <taxon>Peronosporales</taxon>
        <taxon>Peronosporaceae</taxon>
        <taxon>Phytophthora</taxon>
    </lineage>
</organism>
<dbReference type="VEuPathDB" id="FungiDB:PC110_g2504"/>
<evidence type="ECO:0000256" key="1">
    <source>
        <dbReference type="SAM" id="MobiDB-lite"/>
    </source>
</evidence>
<name>A0A329SXE0_9STRA</name>